<protein>
    <submittedName>
        <fullName evidence="1">Uncharacterized protein</fullName>
    </submittedName>
</protein>
<name>A0ABD0KPS8_9CAEN</name>
<dbReference type="EMBL" id="JACVVK020000143">
    <property type="protein sequence ID" value="KAK7489065.1"/>
    <property type="molecule type" value="Genomic_DNA"/>
</dbReference>
<sequence>MAKSKKNDGLETNEFPKNFNFADLKAVITEMEDSQTEIHPATSHSVIVSAMSILCPDVTLRPAGSFVYSQLGKLKVSVDEDQAPSPAPSPSPVGVLGGCLSGLQVLFSSLETLGGAGVRVSDARHGGGRHRNGHRAGVWYRNSPELWQAARCDDIQSASADDNNTLSGAAAGGDGTTRLLWRLSDQEDRSSGGCECCTECFCGSCLGVLTMRPRPRRHGSYRSTQ</sequence>
<gene>
    <name evidence="1" type="ORF">BaRGS_00019726</name>
</gene>
<keyword evidence="2" id="KW-1185">Reference proteome</keyword>
<reference evidence="1 2" key="1">
    <citation type="journal article" date="2023" name="Sci. Data">
        <title>Genome assembly of the Korean intertidal mud-creeper Batillaria attramentaria.</title>
        <authorList>
            <person name="Patra A.K."/>
            <person name="Ho P.T."/>
            <person name="Jun S."/>
            <person name="Lee S.J."/>
            <person name="Kim Y."/>
            <person name="Won Y.J."/>
        </authorList>
    </citation>
    <scope>NUCLEOTIDE SEQUENCE [LARGE SCALE GENOMIC DNA]</scope>
    <source>
        <strain evidence="1">Wonlab-2016</strain>
    </source>
</reference>
<evidence type="ECO:0000313" key="1">
    <source>
        <dbReference type="EMBL" id="KAK7489065.1"/>
    </source>
</evidence>
<comment type="caution">
    <text evidence="1">The sequence shown here is derived from an EMBL/GenBank/DDBJ whole genome shotgun (WGS) entry which is preliminary data.</text>
</comment>
<dbReference type="Proteomes" id="UP001519460">
    <property type="component" value="Unassembled WGS sequence"/>
</dbReference>
<proteinExistence type="predicted"/>
<evidence type="ECO:0000313" key="2">
    <source>
        <dbReference type="Proteomes" id="UP001519460"/>
    </source>
</evidence>
<dbReference type="AlphaFoldDB" id="A0ABD0KPS8"/>
<accession>A0ABD0KPS8</accession>
<organism evidence="1 2">
    <name type="scientific">Batillaria attramentaria</name>
    <dbReference type="NCBI Taxonomy" id="370345"/>
    <lineage>
        <taxon>Eukaryota</taxon>
        <taxon>Metazoa</taxon>
        <taxon>Spiralia</taxon>
        <taxon>Lophotrochozoa</taxon>
        <taxon>Mollusca</taxon>
        <taxon>Gastropoda</taxon>
        <taxon>Caenogastropoda</taxon>
        <taxon>Sorbeoconcha</taxon>
        <taxon>Cerithioidea</taxon>
        <taxon>Batillariidae</taxon>
        <taxon>Batillaria</taxon>
    </lineage>
</organism>
<feature type="non-terminal residue" evidence="1">
    <location>
        <position position="225"/>
    </location>
</feature>